<sequence>MASALLSFMAACNNDALEEATSQNVEQAGEEIVGAKLLSKGATLQVNLEGNVESRLSGTGFEDGDELGLGWFNIKDNIFDVQGSTFEGCMHNDAKLYANHLFRKNTVWSSFANIYEGAHFAYYPYSHMGQVAIKSFELANVQKSDKDNEYLEEGFQASPKLILTDKDVESKDLVLPINLYNMTNTLKFNVDNAGSPFGTNPVLSKETIQDVTVTVNRTDNMNTFVTKVTMNPHYLPETQYLANGELDTENNKKNMRDAEALFYSADNHAFMASTANNVVKTTTKHAPNFGTNSTVYMNLFPAEAVAETAFATEYPVRIDLHTRFGHFTWASVKNAKADAGKVYQFLQGKIQNKGINTLTNNFNIDLKLADASWFAPNYHIKNAQDWDDAVAFANALKEEFKNNANFAKAKFYLDGDVVFNNRPMFQTENNVEISVVSPTDAGKIVIKGDVEMAVNLKFPAEPNNNWANIEVTEGATFTVGTSVNTSISNKGTIKVLKGNKVSTVTNFNRIEVEYGAFVATDGTNKGIVAYEVTAETKPYMIANLIKEQQVGADTQVRFAQVNTLVVTAAKALDLSEKDGKVENDPYYDQIQQTEMPNLTSINVELIGGKIYNSAAEINGIATKTVQNINVLNGGVMKDVTAIEVVVEKGEFLVDASFIGHSLNKNELNISTFVNKAKTTFDVNATVRNLTNVKGAHLTVNDNYMIHWTSKYEQNGTTTGKIEVKK</sequence>
<evidence type="ECO:0000313" key="1">
    <source>
        <dbReference type="EMBL" id="EJW93285.1"/>
    </source>
</evidence>
<comment type="caution">
    <text evidence="1">The sequence shown here is derived from an EMBL/GenBank/DDBJ whole genome shotgun (WGS) entry which is preliminary data.</text>
</comment>
<dbReference type="EMBL" id="AMCI01007063">
    <property type="protein sequence ID" value="EJW93285.1"/>
    <property type="molecule type" value="Genomic_DNA"/>
</dbReference>
<dbReference type="AlphaFoldDB" id="J9C0D7"/>
<protein>
    <submittedName>
        <fullName evidence="1">Uncharacterized protein</fullName>
    </submittedName>
</protein>
<organism evidence="1">
    <name type="scientific">gut metagenome</name>
    <dbReference type="NCBI Taxonomy" id="749906"/>
    <lineage>
        <taxon>unclassified sequences</taxon>
        <taxon>metagenomes</taxon>
        <taxon>organismal metagenomes</taxon>
    </lineage>
</organism>
<proteinExistence type="predicted"/>
<accession>J9C0D7</accession>
<name>J9C0D7_9ZZZZ</name>
<reference evidence="1" key="1">
    <citation type="journal article" date="2012" name="PLoS ONE">
        <title>Gene sets for utilization of primary and secondary nutrition supplies in the distal gut of endangered iberian lynx.</title>
        <authorList>
            <person name="Alcaide M."/>
            <person name="Messina E."/>
            <person name="Richter M."/>
            <person name="Bargiela R."/>
            <person name="Peplies J."/>
            <person name="Huws S.A."/>
            <person name="Newbold C.J."/>
            <person name="Golyshin P.N."/>
            <person name="Simon M.A."/>
            <person name="Lopez G."/>
            <person name="Yakimov M.M."/>
            <person name="Ferrer M."/>
        </authorList>
    </citation>
    <scope>NUCLEOTIDE SEQUENCE</scope>
</reference>
<gene>
    <name evidence="1" type="ORF">EVA_18610</name>
</gene>